<evidence type="ECO:0000313" key="4">
    <source>
        <dbReference type="EMBL" id="KAK4282195.1"/>
    </source>
</evidence>
<dbReference type="EMBL" id="JAWXYG010000002">
    <property type="protein sequence ID" value="KAK4282195.1"/>
    <property type="molecule type" value="Genomic_DNA"/>
</dbReference>
<dbReference type="AlphaFoldDB" id="A0AAE1N2U0"/>
<name>A0AAE1N2U0_9FABA</name>
<proteinExistence type="predicted"/>
<comment type="caution">
    <text evidence="4">The sequence shown here is derived from an EMBL/GenBank/DDBJ whole genome shotgun (WGS) entry which is preliminary data.</text>
</comment>
<gene>
    <name evidence="4" type="ORF">QN277_013600</name>
</gene>
<feature type="signal peptide" evidence="3">
    <location>
        <begin position="1"/>
        <end position="20"/>
    </location>
</feature>
<keyword evidence="3" id="KW-0732">Signal</keyword>
<feature type="region of interest" description="Disordered" evidence="1">
    <location>
        <begin position="46"/>
        <end position="82"/>
    </location>
</feature>
<organism evidence="4 5">
    <name type="scientific">Acacia crassicarpa</name>
    <name type="common">northern wattle</name>
    <dbReference type="NCBI Taxonomy" id="499986"/>
    <lineage>
        <taxon>Eukaryota</taxon>
        <taxon>Viridiplantae</taxon>
        <taxon>Streptophyta</taxon>
        <taxon>Embryophyta</taxon>
        <taxon>Tracheophyta</taxon>
        <taxon>Spermatophyta</taxon>
        <taxon>Magnoliopsida</taxon>
        <taxon>eudicotyledons</taxon>
        <taxon>Gunneridae</taxon>
        <taxon>Pentapetalae</taxon>
        <taxon>rosids</taxon>
        <taxon>fabids</taxon>
        <taxon>Fabales</taxon>
        <taxon>Fabaceae</taxon>
        <taxon>Caesalpinioideae</taxon>
        <taxon>mimosoid clade</taxon>
        <taxon>Acacieae</taxon>
        <taxon>Acacia</taxon>
    </lineage>
</organism>
<feature type="compositionally biased region" description="Low complexity" evidence="1">
    <location>
        <begin position="64"/>
        <end position="80"/>
    </location>
</feature>
<evidence type="ECO:0000256" key="1">
    <source>
        <dbReference type="SAM" id="MobiDB-lite"/>
    </source>
</evidence>
<protein>
    <recommendedName>
        <fullName evidence="6">Transmembrane protein</fullName>
    </recommendedName>
</protein>
<evidence type="ECO:0000313" key="5">
    <source>
        <dbReference type="Proteomes" id="UP001293593"/>
    </source>
</evidence>
<reference evidence="4" key="1">
    <citation type="submission" date="2023-10" db="EMBL/GenBank/DDBJ databases">
        <title>Chromosome-level genome of the transformable northern wattle, Acacia crassicarpa.</title>
        <authorList>
            <person name="Massaro I."/>
            <person name="Sinha N.R."/>
            <person name="Poethig S."/>
            <person name="Leichty A.R."/>
        </authorList>
    </citation>
    <scope>NUCLEOTIDE SEQUENCE</scope>
    <source>
        <strain evidence="4">Acra3RX</strain>
        <tissue evidence="4">Leaf</tissue>
    </source>
</reference>
<feature type="chain" id="PRO_5042167307" description="Transmembrane protein" evidence="3">
    <location>
        <begin position="21"/>
        <end position="116"/>
    </location>
</feature>
<feature type="transmembrane region" description="Helical" evidence="2">
    <location>
        <begin position="96"/>
        <end position="115"/>
    </location>
</feature>
<keyword evidence="2" id="KW-0472">Membrane</keyword>
<evidence type="ECO:0008006" key="6">
    <source>
        <dbReference type="Google" id="ProtNLM"/>
    </source>
</evidence>
<evidence type="ECO:0000256" key="3">
    <source>
        <dbReference type="SAM" id="SignalP"/>
    </source>
</evidence>
<keyword evidence="2" id="KW-0812">Transmembrane</keyword>
<accession>A0AAE1N2U0</accession>
<evidence type="ECO:0000256" key="2">
    <source>
        <dbReference type="SAM" id="Phobius"/>
    </source>
</evidence>
<sequence length="116" mass="12044">MASISPLVVLVFLIAFFANSQVLISTTDRPRSRSASPAVSPYVTAPNISSFFPRPTGVDQDKGSPSYAASPESAAPAPSSGGFVGKMFSSSTRLDYSAAIVGILLISNFILTSLVV</sequence>
<dbReference type="Proteomes" id="UP001293593">
    <property type="component" value="Unassembled WGS sequence"/>
</dbReference>
<keyword evidence="2" id="KW-1133">Transmembrane helix</keyword>
<keyword evidence="5" id="KW-1185">Reference proteome</keyword>